<evidence type="ECO:0000313" key="2">
    <source>
        <dbReference type="EMBL" id="PWT37208.1"/>
    </source>
</evidence>
<dbReference type="SUPFAM" id="SSF52540">
    <property type="entry name" value="P-loop containing nucleoside triphosphate hydrolases"/>
    <property type="match status" value="1"/>
</dbReference>
<dbReference type="Pfam" id="PF03796">
    <property type="entry name" value="DnaB_C"/>
    <property type="match status" value="1"/>
</dbReference>
<dbReference type="InterPro" id="IPR027417">
    <property type="entry name" value="P-loop_NTPase"/>
</dbReference>
<dbReference type="Gene3D" id="3.40.50.300">
    <property type="entry name" value="P-loop containing nucleotide triphosphate hydrolases"/>
    <property type="match status" value="1"/>
</dbReference>
<feature type="domain" description="SF4 helicase" evidence="1">
    <location>
        <begin position="207"/>
        <end position="396"/>
    </location>
</feature>
<dbReference type="AlphaFoldDB" id="A0ABD6Y6B5"/>
<dbReference type="RefSeq" id="WP_109884029.1">
    <property type="nucleotide sequence ID" value="NZ_QGHR01000013.1"/>
</dbReference>
<reference evidence="3" key="1">
    <citation type="journal article" date="2018" name="Front. Microbiol.">
        <title>Comparative Genomics of the Herbivore Gut Symbiont Lactobacillus reuteri Reveals Genetic Diversity and Lifestyle Adaptation.</title>
        <authorList>
            <person name="Zhao J."/>
        </authorList>
    </citation>
    <scope>NUCLEOTIDE SEQUENCE [LARGE SCALE GENOMIC DNA]</scope>
    <source>
        <strain evidence="3">LR9</strain>
    </source>
</reference>
<organism evidence="2 3">
    <name type="scientific">Limosilactobacillus reuteri</name>
    <name type="common">Lactobacillus reuteri</name>
    <dbReference type="NCBI Taxonomy" id="1598"/>
    <lineage>
        <taxon>Bacteria</taxon>
        <taxon>Bacillati</taxon>
        <taxon>Bacillota</taxon>
        <taxon>Bacilli</taxon>
        <taxon>Lactobacillales</taxon>
        <taxon>Lactobacillaceae</taxon>
        <taxon>Limosilactobacillus</taxon>
    </lineage>
</organism>
<accession>A0ABD6Y6B5</accession>
<evidence type="ECO:0000259" key="1">
    <source>
        <dbReference type="Pfam" id="PF03796"/>
    </source>
</evidence>
<gene>
    <name evidence="2" type="ORF">DKZ35_06485</name>
</gene>
<evidence type="ECO:0000313" key="3">
    <source>
        <dbReference type="Proteomes" id="UP000245735"/>
    </source>
</evidence>
<dbReference type="EMBL" id="QGHV01000035">
    <property type="protein sequence ID" value="PWT37208.1"/>
    <property type="molecule type" value="Genomic_DNA"/>
</dbReference>
<protein>
    <submittedName>
        <fullName evidence="2">Replication protein</fullName>
    </submittedName>
</protein>
<dbReference type="PANTHER" id="PTHR30153:SF2">
    <property type="entry name" value="REPLICATIVE DNA HELICASE"/>
    <property type="match status" value="1"/>
</dbReference>
<dbReference type="PANTHER" id="PTHR30153">
    <property type="entry name" value="REPLICATIVE DNA HELICASE DNAB"/>
    <property type="match status" value="1"/>
</dbReference>
<sequence length="496" mass="56987">MATKKKKEAKDKFVKSQFYQKLLKEKSIIESQLVFSLFSDPESLLDYELSLDDFSNQTWKFYFFILKELVEKRQLKVMDSVSVTAYIQSKGDSFTAAYETRGGYETIERGMEIVESDNIDSYFNELQRYKTLLKLTEYGFPIEEKWNSVQKMSLEMLDDYLEGLVAQAFVNSQMGGDRVEDMFADVDAMLNEADKGIARGLPLASPLMDSIQNGLALGNITMLGANSGVGKTFLTTLLHIISCIKEEEQLLIIANEEEKSRYVQGLLAARINKQHQDANFNKNRFINGGFSDQEWQWLNEAKEWYVNKVQGELINFINMNDFSMSKTIKLIKKYARMHGVKYFILDTLKLDNDAGSRITDNSWLQLQQNMVKLYNTIKPSNLNVHIWITAQMSKTNRRSRYLDQSMLGISKNITDVVSSLMLTRMVSQSEKEGSTALKVINSDGYSVQLDPEQDYMLVFWDKNRQGATNRQVVLAVDRGLNLIRDIGWTQIDNDLE</sequence>
<name>A0ABD6Y6B5_LIMRT</name>
<dbReference type="Proteomes" id="UP000245735">
    <property type="component" value="Unassembled WGS sequence"/>
</dbReference>
<dbReference type="InterPro" id="IPR007694">
    <property type="entry name" value="DNA_helicase_DnaB-like_C"/>
</dbReference>
<proteinExistence type="predicted"/>
<comment type="caution">
    <text evidence="2">The sequence shown here is derived from an EMBL/GenBank/DDBJ whole genome shotgun (WGS) entry which is preliminary data.</text>
</comment>